<dbReference type="Proteomes" id="UP000659904">
    <property type="component" value="Unassembled WGS sequence"/>
</dbReference>
<feature type="domain" description="YqeB PH" evidence="3">
    <location>
        <begin position="14"/>
        <end position="161"/>
    </location>
</feature>
<dbReference type="Pfam" id="PF23493">
    <property type="entry name" value="CysS_C"/>
    <property type="match status" value="1"/>
</dbReference>
<reference evidence="4 5" key="1">
    <citation type="submission" date="2021-01" db="EMBL/GenBank/DDBJ databases">
        <title>Whole genome shotgun sequence of Catellatospora citrea NBRC 14495.</title>
        <authorList>
            <person name="Komaki H."/>
            <person name="Tamura T."/>
        </authorList>
    </citation>
    <scope>NUCLEOTIDE SEQUENCE [LARGE SCALE GENOMIC DNA]</scope>
    <source>
        <strain evidence="4 5">NBRC 14495</strain>
    </source>
</reference>
<feature type="transmembrane region" description="Helical" evidence="1">
    <location>
        <begin position="21"/>
        <end position="39"/>
    </location>
</feature>
<gene>
    <name evidence="4" type="ORF">Cci01nite_32920</name>
</gene>
<keyword evidence="5" id="KW-1185">Reference proteome</keyword>
<organism evidence="4 5">
    <name type="scientific">Catellatospora citrea</name>
    <dbReference type="NCBI Taxonomy" id="53366"/>
    <lineage>
        <taxon>Bacteria</taxon>
        <taxon>Bacillati</taxon>
        <taxon>Actinomycetota</taxon>
        <taxon>Actinomycetes</taxon>
        <taxon>Micromonosporales</taxon>
        <taxon>Micromonosporaceae</taxon>
        <taxon>Catellatospora</taxon>
    </lineage>
</organism>
<dbReference type="AlphaFoldDB" id="A0A8J3KFZ7"/>
<feature type="transmembrane region" description="Helical" evidence="1">
    <location>
        <begin position="67"/>
        <end position="85"/>
    </location>
</feature>
<keyword evidence="1" id="KW-0812">Transmembrane</keyword>
<name>A0A8J3KFZ7_9ACTN</name>
<accession>A0A8J3KFZ7</accession>
<dbReference type="EMBL" id="BONH01000012">
    <property type="protein sequence ID" value="GIF98198.1"/>
    <property type="molecule type" value="Genomic_DNA"/>
</dbReference>
<dbReference type="RefSeq" id="WP_170212845.1">
    <property type="nucleotide sequence ID" value="NZ_BONH01000012.1"/>
</dbReference>
<dbReference type="InterPro" id="IPR057798">
    <property type="entry name" value="PH_YqeB"/>
</dbReference>
<evidence type="ECO:0000259" key="2">
    <source>
        <dbReference type="Pfam" id="PF23493"/>
    </source>
</evidence>
<evidence type="ECO:0000259" key="3">
    <source>
        <dbReference type="Pfam" id="PF23494"/>
    </source>
</evidence>
<feature type="domain" description="Cysteinyl-tRNA ligase anticodon binding" evidence="2">
    <location>
        <begin position="180"/>
        <end position="229"/>
    </location>
</feature>
<sequence length="248" mass="27086">MGPNKTESGKSSQLRVSTRRVAALWATCVVIGAGLGWALRAVSEWAASVDGMPLRDWISVLAKVPDPYGTVLCLLLGVGFGAEVARRTLKDSVAVSVQQDRVIWRAGRKTRRIARAEISAVYLDGVDDLVFLGTDTGELARANNNLNEDAVKEAFLRHGYPFFDADPHLEQYMRWVEDLPELSATANALLKARQKALADNAAEDAAELRADLAKLGVIVRQNDDRQFYRLIGERAAEVTGAQPDEAPV</sequence>
<proteinExistence type="predicted"/>
<keyword evidence="1" id="KW-0472">Membrane</keyword>
<evidence type="ECO:0008006" key="6">
    <source>
        <dbReference type="Google" id="ProtNLM"/>
    </source>
</evidence>
<protein>
    <recommendedName>
        <fullName evidence="6">DUF308 domain-containing protein</fullName>
    </recommendedName>
</protein>
<evidence type="ECO:0000256" key="1">
    <source>
        <dbReference type="SAM" id="Phobius"/>
    </source>
</evidence>
<evidence type="ECO:0000313" key="5">
    <source>
        <dbReference type="Proteomes" id="UP000659904"/>
    </source>
</evidence>
<keyword evidence="1" id="KW-1133">Transmembrane helix</keyword>
<evidence type="ECO:0000313" key="4">
    <source>
        <dbReference type="EMBL" id="GIF98198.1"/>
    </source>
</evidence>
<dbReference type="InterPro" id="IPR056411">
    <property type="entry name" value="CysS_C"/>
</dbReference>
<dbReference type="Pfam" id="PF23494">
    <property type="entry name" value="bPH_10"/>
    <property type="match status" value="1"/>
</dbReference>
<comment type="caution">
    <text evidence="4">The sequence shown here is derived from an EMBL/GenBank/DDBJ whole genome shotgun (WGS) entry which is preliminary data.</text>
</comment>